<organism evidence="1">
    <name type="scientific">Ajellomyces dermatitidis (strain ATCC 18188 / CBS 674.68)</name>
    <name type="common">Blastomyces dermatitidis</name>
    <dbReference type="NCBI Taxonomy" id="653446"/>
    <lineage>
        <taxon>Eukaryota</taxon>
        <taxon>Fungi</taxon>
        <taxon>Dikarya</taxon>
        <taxon>Ascomycota</taxon>
        <taxon>Pezizomycotina</taxon>
        <taxon>Eurotiomycetes</taxon>
        <taxon>Eurotiomycetidae</taxon>
        <taxon>Onygenales</taxon>
        <taxon>Ajellomycetaceae</taxon>
        <taxon>Blastomyces</taxon>
    </lineage>
</organism>
<dbReference type="Proteomes" id="UP000007802">
    <property type="component" value="Unassembled WGS sequence"/>
</dbReference>
<accession>A0A0J9HE48</accession>
<reference evidence="1" key="1">
    <citation type="submission" date="2010-03" db="EMBL/GenBank/DDBJ databases">
        <title>Annotation of Blastomyces dermatitidis strain ATCC 18188.</title>
        <authorList>
            <consortium name="The Broad Institute Genome Sequencing Platform"/>
            <consortium name="Broad Institute Genome Sequencing Center for Infectious Disease."/>
            <person name="Cuomo C."/>
            <person name="Klein B."/>
            <person name="Sullivan T."/>
            <person name="Heitman J."/>
            <person name="Young S."/>
            <person name="Zeng Q."/>
            <person name="Gargeya S."/>
            <person name="Alvarado L."/>
            <person name="Berlin A.M."/>
            <person name="Chapman S.B."/>
            <person name="Chen Z."/>
            <person name="Freedman E."/>
            <person name="Gellesch M."/>
            <person name="Goldberg J."/>
            <person name="Griggs A."/>
            <person name="Gujja S."/>
            <person name="Heilman E."/>
            <person name="Heiman D."/>
            <person name="Howarth C."/>
            <person name="Mehta T."/>
            <person name="Neiman D."/>
            <person name="Pearson M."/>
            <person name="Roberts A."/>
            <person name="Saif S."/>
            <person name="Shea T."/>
            <person name="Shenoy N."/>
            <person name="Sisk P."/>
            <person name="Stolte C."/>
            <person name="Sykes S."/>
            <person name="White J."/>
            <person name="Yandava C."/>
            <person name="Haas B."/>
            <person name="Nusbaum C."/>
            <person name="Birren B."/>
        </authorList>
    </citation>
    <scope>NUCLEOTIDE SEQUENCE</scope>
    <source>
        <strain evidence="1">ATCC 18188</strain>
    </source>
</reference>
<proteinExistence type="predicted"/>
<evidence type="ECO:0000313" key="1">
    <source>
        <dbReference type="EMBL" id="KMW67344.1"/>
    </source>
</evidence>
<protein>
    <submittedName>
        <fullName evidence="1">Uncharacterized protein</fullName>
    </submittedName>
</protein>
<dbReference type="AlphaFoldDB" id="A0A0J9HE48"/>
<sequence length="56" mass="6272">MIILGDSLATPYMAYVRLATAGRLHAYACLLNWGPQEENKNPMTIVLQFPFDSLCL</sequence>
<gene>
    <name evidence="1" type="ORF">BDDG_12059</name>
</gene>
<name>A0A0J9HE48_AJEDA</name>
<dbReference type="EMBL" id="GG749421">
    <property type="protein sequence ID" value="KMW67344.1"/>
    <property type="molecule type" value="Genomic_DNA"/>
</dbReference>